<evidence type="ECO:0000256" key="2">
    <source>
        <dbReference type="ARBA" id="ARBA00023015"/>
    </source>
</evidence>
<dbReference type="Pfam" id="PF03479">
    <property type="entry name" value="PCC"/>
    <property type="match status" value="1"/>
</dbReference>
<comment type="subcellular location">
    <subcellularLocation>
        <location evidence="1 6">Nucleus</location>
    </subcellularLocation>
</comment>
<dbReference type="InterPro" id="IPR005175">
    <property type="entry name" value="PPC_dom"/>
</dbReference>
<dbReference type="EMBL" id="QGKY02001250">
    <property type="protein sequence ID" value="KAF2561070.1"/>
    <property type="molecule type" value="Genomic_DNA"/>
</dbReference>
<keyword evidence="4 6" id="KW-0804">Transcription</keyword>
<proteinExistence type="predicted"/>
<evidence type="ECO:0000256" key="4">
    <source>
        <dbReference type="ARBA" id="ARBA00023163"/>
    </source>
</evidence>
<dbReference type="GO" id="GO:0005634">
    <property type="term" value="C:nucleus"/>
    <property type="evidence" value="ECO:0007669"/>
    <property type="project" value="UniProtKB-SubCell"/>
</dbReference>
<dbReference type="PANTHER" id="PTHR31500">
    <property type="entry name" value="AT-HOOK MOTIF NUCLEAR-LOCALIZED PROTEIN 9"/>
    <property type="match status" value="1"/>
</dbReference>
<evidence type="ECO:0000256" key="5">
    <source>
        <dbReference type="ARBA" id="ARBA00023242"/>
    </source>
</evidence>
<feature type="domain" description="PPC" evidence="8">
    <location>
        <begin position="122"/>
        <end position="262"/>
    </location>
</feature>
<evidence type="ECO:0000256" key="3">
    <source>
        <dbReference type="ARBA" id="ARBA00023125"/>
    </source>
</evidence>
<evidence type="ECO:0000256" key="1">
    <source>
        <dbReference type="ARBA" id="ARBA00004123"/>
    </source>
</evidence>
<dbReference type="PANTHER" id="PTHR31500:SF7">
    <property type="entry name" value="AT-HOOK MOTIF NUCLEAR-LOCALIZED PROTEIN 1"/>
    <property type="match status" value="1"/>
</dbReference>
<feature type="region of interest" description="Disordered" evidence="7">
    <location>
        <begin position="286"/>
        <end position="305"/>
    </location>
</feature>
<name>A0A8S9HUG0_BRACR</name>
<dbReference type="InterPro" id="IPR039605">
    <property type="entry name" value="AHL"/>
</dbReference>
<comment type="domain">
    <text evidence="6">The PPC domain mediates interactions between AHL proteins.</text>
</comment>
<evidence type="ECO:0000256" key="7">
    <source>
        <dbReference type="SAM" id="MobiDB-lite"/>
    </source>
</evidence>
<dbReference type="AlphaFoldDB" id="A0A8S9HUG0"/>
<evidence type="ECO:0000256" key="6">
    <source>
        <dbReference type="RuleBase" id="RU367031"/>
    </source>
</evidence>
<feature type="compositionally biased region" description="Low complexity" evidence="7">
    <location>
        <begin position="40"/>
        <end position="54"/>
    </location>
</feature>
<keyword evidence="3 6" id="KW-0238">DNA-binding</keyword>
<evidence type="ECO:0000259" key="8">
    <source>
        <dbReference type="PROSITE" id="PS51742"/>
    </source>
</evidence>
<dbReference type="PROSITE" id="PS51742">
    <property type="entry name" value="PPC"/>
    <property type="match status" value="1"/>
</dbReference>
<sequence>MVLEMESTGEVRSTAGNGGGITVVGSDAPSDFHIAARSESSNPSPNSRRSSTTSLPQSHHTNQLAIVAPPPQISMAATTMMEGISGVPMKKKRGRPRKYGPDGAVVALSPKPISSAPAPSHPPPASSHVIDFSASEKRSKMKPTNSFNRTKFHHQVENLGEWVPCSVGGNFTPHVIAVNAGEGRFEILSLSGSFMPNDIGGTRSRTGGMSVSLASPDGRVVGGGVAGLLVAASGCRKFLSRKRSGRSYIHDFMLSSPTASIPISSTADDRTIHSVSSLPINNSTWQTSLASDPRNKSSDIKVNLT</sequence>
<feature type="region of interest" description="Disordered" evidence="7">
    <location>
        <begin position="110"/>
        <end position="129"/>
    </location>
</feature>
<comment type="function">
    <text evidence="6">Transcription factor that specifically binds AT-rich DNA sequences related to the nuclear matrix attachment regions (MARs).</text>
</comment>
<reference evidence="9" key="1">
    <citation type="submission" date="2019-12" db="EMBL/GenBank/DDBJ databases">
        <title>Genome sequencing and annotation of Brassica cretica.</title>
        <authorList>
            <person name="Studholme D.J."/>
            <person name="Sarris P.F."/>
        </authorList>
    </citation>
    <scope>NUCLEOTIDE SEQUENCE</scope>
    <source>
        <strain evidence="9">PFS-102/07</strain>
        <tissue evidence="9">Leaf</tissue>
    </source>
</reference>
<comment type="caution">
    <text evidence="9">The sequence shown here is derived from an EMBL/GenBank/DDBJ whole genome shotgun (WGS) entry which is preliminary data.</text>
</comment>
<keyword evidence="5 6" id="KW-0539">Nucleus</keyword>
<keyword evidence="2 6" id="KW-0805">Transcription regulation</keyword>
<feature type="compositionally biased region" description="Polar residues" evidence="7">
    <location>
        <begin position="55"/>
        <end position="64"/>
    </location>
</feature>
<dbReference type="Gene3D" id="3.30.1330.80">
    <property type="entry name" value="Hypothetical protein, similar to alpha- acetolactate decarboxylase, domain 2"/>
    <property type="match status" value="1"/>
</dbReference>
<protein>
    <recommendedName>
        <fullName evidence="6">AT-hook motif nuclear-localized protein</fullName>
    </recommendedName>
</protein>
<dbReference type="GO" id="GO:0003680">
    <property type="term" value="F:minor groove of adenine-thymine-rich DNA binding"/>
    <property type="evidence" value="ECO:0007669"/>
    <property type="project" value="UniProtKB-UniRule"/>
</dbReference>
<gene>
    <name evidence="9" type="ORF">F2Q70_00017116</name>
</gene>
<dbReference type="SUPFAM" id="SSF117856">
    <property type="entry name" value="AF0104/ALDC/Ptd012-like"/>
    <property type="match status" value="1"/>
</dbReference>
<feature type="region of interest" description="Disordered" evidence="7">
    <location>
        <begin position="1"/>
        <end position="70"/>
    </location>
</feature>
<accession>A0A8S9HUG0</accession>
<organism evidence="9">
    <name type="scientific">Brassica cretica</name>
    <name type="common">Mustard</name>
    <dbReference type="NCBI Taxonomy" id="69181"/>
    <lineage>
        <taxon>Eukaryota</taxon>
        <taxon>Viridiplantae</taxon>
        <taxon>Streptophyta</taxon>
        <taxon>Embryophyta</taxon>
        <taxon>Tracheophyta</taxon>
        <taxon>Spermatophyta</taxon>
        <taxon>Magnoliopsida</taxon>
        <taxon>eudicotyledons</taxon>
        <taxon>Gunneridae</taxon>
        <taxon>Pentapetalae</taxon>
        <taxon>rosids</taxon>
        <taxon>malvids</taxon>
        <taxon>Brassicales</taxon>
        <taxon>Brassicaceae</taxon>
        <taxon>Brassiceae</taxon>
        <taxon>Brassica</taxon>
    </lineage>
</organism>
<evidence type="ECO:0000313" key="9">
    <source>
        <dbReference type="EMBL" id="KAF2561070.1"/>
    </source>
</evidence>